<dbReference type="Gene3D" id="2.160.20.120">
    <property type="match status" value="1"/>
</dbReference>
<dbReference type="NCBIfam" id="NF038403">
    <property type="entry name" value="perm_prefix_1"/>
    <property type="match status" value="1"/>
</dbReference>
<proteinExistence type="predicted"/>
<evidence type="ECO:0000256" key="1">
    <source>
        <dbReference type="SAM" id="MobiDB-lite"/>
    </source>
</evidence>
<keyword evidence="2" id="KW-1133">Transmembrane helix</keyword>
<organism evidence="4 5">
    <name type="scientific">Parafannyhessea umbonata</name>
    <dbReference type="NCBI Taxonomy" id="604330"/>
    <lineage>
        <taxon>Bacteria</taxon>
        <taxon>Bacillati</taxon>
        <taxon>Actinomycetota</taxon>
        <taxon>Coriobacteriia</taxon>
        <taxon>Coriobacteriales</taxon>
        <taxon>Atopobiaceae</taxon>
        <taxon>Parafannyhessea</taxon>
    </lineage>
</organism>
<name>A0A7X9TC11_9ACTN</name>
<feature type="transmembrane region" description="Helical" evidence="2">
    <location>
        <begin position="140"/>
        <end position="158"/>
    </location>
</feature>
<sequence length="352" mass="35993">MEDISKYLDNLFAQLPNTPEARHAREELGQMMEDRYAELRAKGMGEKDAASAAIAEFGSLEEVRESLGLGEQPTAPQPAAAQPATPQPATPQPAATSAQAAQATPPRPQGASGPVPPHVEQSPQPGATGPDKRHNHGRHVLLVTCIVAAAVVAAFAAWNGVSAGIHDVLGGDAAVGTVASSGAAGKVEKDVTSVFDAVDVDAEMADIVVRTGDSAHVSCTGTKDFSYACRVRGGVLIVTQEARHEHVNSAGGKIVVTVPRDASLKHVTAESEMGDVTISGVRATTTDLEAEMGDITVTGGDLADASLDLSCEMGDVTLNGKGMGSSYTSHGAAPGGRSLKATSEMGDITVGN</sequence>
<evidence type="ECO:0000259" key="3">
    <source>
        <dbReference type="Pfam" id="PF13349"/>
    </source>
</evidence>
<evidence type="ECO:0000313" key="5">
    <source>
        <dbReference type="Proteomes" id="UP000565613"/>
    </source>
</evidence>
<feature type="compositionally biased region" description="Low complexity" evidence="1">
    <location>
        <begin position="72"/>
        <end position="84"/>
    </location>
</feature>
<dbReference type="Proteomes" id="UP000565613">
    <property type="component" value="Unassembled WGS sequence"/>
</dbReference>
<dbReference type="AlphaFoldDB" id="A0A7X9TC11"/>
<dbReference type="RefSeq" id="WP_170104721.1">
    <property type="nucleotide sequence ID" value="NZ_JABAGR010000012.1"/>
</dbReference>
<keyword evidence="2" id="KW-0812">Transmembrane</keyword>
<accession>A0A7X9TC11</accession>
<protein>
    <submittedName>
        <fullName evidence="4">DUF4097 domain-containing protein</fullName>
    </submittedName>
</protein>
<feature type="compositionally biased region" description="Low complexity" evidence="1">
    <location>
        <begin position="92"/>
        <end position="104"/>
    </location>
</feature>
<dbReference type="InterPro" id="IPR025164">
    <property type="entry name" value="Toastrack_DUF4097"/>
</dbReference>
<keyword evidence="2" id="KW-0472">Membrane</keyword>
<feature type="region of interest" description="Disordered" evidence="1">
    <location>
        <begin position="324"/>
        <end position="352"/>
    </location>
</feature>
<comment type="caution">
    <text evidence="4">The sequence shown here is derived from an EMBL/GenBank/DDBJ whole genome shotgun (WGS) entry which is preliminary data.</text>
</comment>
<evidence type="ECO:0000313" key="4">
    <source>
        <dbReference type="EMBL" id="NMF26687.1"/>
    </source>
</evidence>
<dbReference type="EMBL" id="JABAGR010000012">
    <property type="protein sequence ID" value="NMF26687.1"/>
    <property type="molecule type" value="Genomic_DNA"/>
</dbReference>
<reference evidence="4 5" key="1">
    <citation type="submission" date="2020-04" db="EMBL/GenBank/DDBJ databases">
        <authorList>
            <person name="Hitch T.C.A."/>
            <person name="Wylensek D."/>
            <person name="Clavel T."/>
        </authorList>
    </citation>
    <scope>NUCLEOTIDE SEQUENCE [LARGE SCALE GENOMIC DNA]</scope>
    <source>
        <strain evidence="4 5">105184</strain>
    </source>
</reference>
<feature type="domain" description="DUF4097" evidence="3">
    <location>
        <begin position="197"/>
        <end position="320"/>
    </location>
</feature>
<gene>
    <name evidence="4" type="ORF">HF885_09685</name>
</gene>
<evidence type="ECO:0000256" key="2">
    <source>
        <dbReference type="SAM" id="Phobius"/>
    </source>
</evidence>
<feature type="region of interest" description="Disordered" evidence="1">
    <location>
        <begin position="70"/>
        <end position="135"/>
    </location>
</feature>
<dbReference type="InterPro" id="IPR047928">
    <property type="entry name" value="Perm_prefix_1"/>
</dbReference>
<dbReference type="Pfam" id="PF13349">
    <property type="entry name" value="DUF4097"/>
    <property type="match status" value="1"/>
</dbReference>